<accession>A0ABT3CYA1</accession>
<name>A0ABT3CYA1_9BACT</name>
<protein>
    <submittedName>
        <fullName evidence="2">Outer membrane beta-barrel protein</fullName>
    </submittedName>
</protein>
<evidence type="ECO:0000313" key="3">
    <source>
        <dbReference type="Proteomes" id="UP001300692"/>
    </source>
</evidence>
<feature type="chain" id="PRO_5045760184" evidence="1">
    <location>
        <begin position="25"/>
        <end position="240"/>
    </location>
</feature>
<keyword evidence="1" id="KW-0732">Signal</keyword>
<comment type="caution">
    <text evidence="2">The sequence shown here is derived from an EMBL/GenBank/DDBJ whole genome shotgun (WGS) entry which is preliminary data.</text>
</comment>
<dbReference type="Proteomes" id="UP001300692">
    <property type="component" value="Unassembled WGS sequence"/>
</dbReference>
<gene>
    <name evidence="2" type="ORF">N7U62_18190</name>
</gene>
<organism evidence="2 3">
    <name type="scientific">Reichenbachiella ulvae</name>
    <dbReference type="NCBI Taxonomy" id="2980104"/>
    <lineage>
        <taxon>Bacteria</taxon>
        <taxon>Pseudomonadati</taxon>
        <taxon>Bacteroidota</taxon>
        <taxon>Cytophagia</taxon>
        <taxon>Cytophagales</taxon>
        <taxon>Reichenbachiellaceae</taxon>
        <taxon>Reichenbachiella</taxon>
    </lineage>
</organism>
<evidence type="ECO:0000256" key="1">
    <source>
        <dbReference type="SAM" id="SignalP"/>
    </source>
</evidence>
<dbReference type="EMBL" id="JAOYOD010000001">
    <property type="protein sequence ID" value="MCV9388622.1"/>
    <property type="molecule type" value="Genomic_DNA"/>
</dbReference>
<feature type="signal peptide" evidence="1">
    <location>
        <begin position="1"/>
        <end position="24"/>
    </location>
</feature>
<reference evidence="2 3" key="1">
    <citation type="submission" date="2022-10" db="EMBL/GenBank/DDBJ databases">
        <title>Comparative genomics and taxonomic characterization of three novel marine species of genus Reichenbachiella exhibiting antioxidant and polysaccharide degradation activities.</title>
        <authorList>
            <person name="Muhammad N."/>
            <person name="Lee Y.-J."/>
            <person name="Ko J."/>
            <person name="Kim S.-G."/>
        </authorList>
    </citation>
    <scope>NUCLEOTIDE SEQUENCE [LARGE SCALE GENOMIC DNA]</scope>
    <source>
        <strain evidence="2 3">ABR2-5</strain>
    </source>
</reference>
<sequence length="240" mass="26887">MKNKITILLGIVTMLLTINFNASAQLSEEVVKRTPELPGELMIDFGFNLLTNKPSHWDQTHWFRSKSFAVYFVHPLDVTEKLEVRPAIGMSFDKIGSKNANFYAIDPDNPVVLIPENADVIKAQVAISNIEIPIEIRYNFSGNSDRTSPFIGLGPVAAFTYETKLKVKYEDGGEKYKVKSKGDADFLDTPKFRLGAHARLGWGQFAFFYKYYFNPVFKDSGFDGTGETMMSTVGISITGL</sequence>
<keyword evidence="3" id="KW-1185">Reference proteome</keyword>
<dbReference type="RefSeq" id="WP_264139506.1">
    <property type="nucleotide sequence ID" value="NZ_JAOYOD010000001.1"/>
</dbReference>
<evidence type="ECO:0000313" key="2">
    <source>
        <dbReference type="EMBL" id="MCV9388622.1"/>
    </source>
</evidence>
<proteinExistence type="predicted"/>